<organism evidence="1">
    <name type="scientific">Rhizophora mucronata</name>
    <name type="common">Asiatic mangrove</name>
    <dbReference type="NCBI Taxonomy" id="61149"/>
    <lineage>
        <taxon>Eukaryota</taxon>
        <taxon>Viridiplantae</taxon>
        <taxon>Streptophyta</taxon>
        <taxon>Embryophyta</taxon>
        <taxon>Tracheophyta</taxon>
        <taxon>Spermatophyta</taxon>
        <taxon>Magnoliopsida</taxon>
        <taxon>eudicotyledons</taxon>
        <taxon>Gunneridae</taxon>
        <taxon>Pentapetalae</taxon>
        <taxon>rosids</taxon>
        <taxon>fabids</taxon>
        <taxon>Malpighiales</taxon>
        <taxon>Rhizophoraceae</taxon>
        <taxon>Rhizophora</taxon>
    </lineage>
</organism>
<reference evidence="1" key="1">
    <citation type="submission" date="2018-02" db="EMBL/GenBank/DDBJ databases">
        <title>Rhizophora mucronata_Transcriptome.</title>
        <authorList>
            <person name="Meera S.P."/>
            <person name="Sreeshan A."/>
            <person name="Augustine A."/>
        </authorList>
    </citation>
    <scope>NUCLEOTIDE SEQUENCE</scope>
    <source>
        <tissue evidence="1">Leaf</tissue>
    </source>
</reference>
<accession>A0A2P2JSS5</accession>
<sequence length="123" mass="13518">MKDSMSIGSGLTKYPMSGHNLTGSFLSLKYKASFKGNKWCWKRTWRVLAFVSPGSREVTTSSMGTSIGTSVTEVKEPSVDSGFLFNSSSTKVTSDMVSVEQFSKKNSTLTSRGDMFELSEENE</sequence>
<protein>
    <submittedName>
        <fullName evidence="1">Uncharacterized protein MANES_04G070300</fullName>
    </submittedName>
</protein>
<proteinExistence type="predicted"/>
<evidence type="ECO:0000313" key="1">
    <source>
        <dbReference type="EMBL" id="MBW96522.1"/>
    </source>
</evidence>
<dbReference type="EMBL" id="GGEC01016039">
    <property type="protein sequence ID" value="MBW96522.1"/>
    <property type="molecule type" value="Transcribed_RNA"/>
</dbReference>
<dbReference type="AlphaFoldDB" id="A0A2P2JSS5"/>
<name>A0A2P2JSS5_RHIMU</name>